<dbReference type="PATRIC" id="fig|656179.3.peg.1537"/>
<evidence type="ECO:0000256" key="16">
    <source>
        <dbReference type="SAM" id="MobiDB-lite"/>
    </source>
</evidence>
<keyword evidence="7 15" id="KW-0540">Nuclease</keyword>
<dbReference type="RefSeq" id="WP_047905853.1">
    <property type="nucleotide sequence ID" value="NZ_CP011807.3"/>
</dbReference>
<dbReference type="HAMAP" id="MF_00970">
    <property type="entry name" value="RNase_E"/>
    <property type="match status" value="1"/>
</dbReference>
<keyword evidence="10 15" id="KW-0255">Endonuclease</keyword>
<evidence type="ECO:0000256" key="6">
    <source>
        <dbReference type="ARBA" id="ARBA00022694"/>
    </source>
</evidence>
<feature type="region of interest" description="Disordered" evidence="16">
    <location>
        <begin position="1071"/>
        <end position="1111"/>
    </location>
</feature>
<dbReference type="PROSITE" id="PS50126">
    <property type="entry name" value="S1"/>
    <property type="match status" value="1"/>
</dbReference>
<dbReference type="InterPro" id="IPR028878">
    <property type="entry name" value="RNase_E"/>
</dbReference>
<dbReference type="AlphaFoldDB" id="A0A0H3WQQ4"/>
<dbReference type="GO" id="GO:0008033">
    <property type="term" value="P:tRNA processing"/>
    <property type="evidence" value="ECO:0007669"/>
    <property type="project" value="UniProtKB-UniRule"/>
</dbReference>
<dbReference type="GO" id="GO:0008995">
    <property type="term" value="F:ribonuclease E activity"/>
    <property type="evidence" value="ECO:0007669"/>
    <property type="project" value="UniProtKB-EC"/>
</dbReference>
<dbReference type="SUPFAM" id="SSF50249">
    <property type="entry name" value="Nucleic acid-binding proteins"/>
    <property type="match status" value="1"/>
</dbReference>
<dbReference type="Pfam" id="PF20833">
    <property type="entry name" value="RNase_E_G_Thio"/>
    <property type="match status" value="1"/>
</dbReference>
<dbReference type="CDD" id="cd04453">
    <property type="entry name" value="S1_RNase_E"/>
    <property type="match status" value="1"/>
</dbReference>
<evidence type="ECO:0000256" key="2">
    <source>
        <dbReference type="ARBA" id="ARBA00022475"/>
    </source>
</evidence>
<keyword evidence="8 15" id="KW-0479">Metal-binding</keyword>
<protein>
    <recommendedName>
        <fullName evidence="15">Ribonuclease E</fullName>
        <shortName evidence="15">RNase E</shortName>
        <ecNumber evidence="15">3.1.26.12</ecNumber>
    </recommendedName>
</protein>
<accession>A0A0H3WQQ4</accession>
<evidence type="ECO:0000256" key="10">
    <source>
        <dbReference type="ARBA" id="ARBA00022759"/>
    </source>
</evidence>
<keyword evidence="4 15" id="KW-0997">Cell inner membrane</keyword>
<dbReference type="Gene3D" id="2.40.50.140">
    <property type="entry name" value="Nucleic acid-binding proteins"/>
    <property type="match status" value="1"/>
</dbReference>
<comment type="subcellular location">
    <subcellularLocation>
        <location evidence="15">Cytoplasm</location>
    </subcellularLocation>
    <subcellularLocation>
        <location evidence="15">Cell inner membrane</location>
        <topology evidence="15">Peripheral membrane protein</topology>
        <orientation evidence="15">Cytoplasmic side</orientation>
    </subcellularLocation>
</comment>
<dbReference type="InterPro" id="IPR003029">
    <property type="entry name" value="S1_domain"/>
</dbReference>
<dbReference type="EC" id="3.1.26.12" evidence="15"/>
<dbReference type="GO" id="GO:0000049">
    <property type="term" value="F:tRNA binding"/>
    <property type="evidence" value="ECO:0007669"/>
    <property type="project" value="UniProtKB-KW"/>
</dbReference>
<dbReference type="Proteomes" id="UP000035651">
    <property type="component" value="Chromosome"/>
</dbReference>
<reference evidence="18" key="1">
    <citation type="submission" date="2016-06" db="EMBL/GenBank/DDBJ databases">
        <title>Complete Genome Sequence of Pandoraea faecigallinarum DSM-23572.</title>
        <authorList>
            <person name="Yong D."/>
            <person name="Ee R."/>
            <person name="Lim Y.-L."/>
            <person name="Yin W.-F."/>
            <person name="Chan K.-G."/>
        </authorList>
    </citation>
    <scope>NUCLEOTIDE SEQUENCE</scope>
    <source>
        <strain evidence="18">DSM 23572</strain>
    </source>
</reference>
<keyword evidence="6 15" id="KW-0819">tRNA processing</keyword>
<dbReference type="GO" id="GO:0005737">
    <property type="term" value="C:cytoplasm"/>
    <property type="evidence" value="ECO:0007669"/>
    <property type="project" value="UniProtKB-SubCell"/>
</dbReference>
<dbReference type="SMART" id="SM00316">
    <property type="entry name" value="S1"/>
    <property type="match status" value="1"/>
</dbReference>
<dbReference type="GO" id="GO:0006364">
    <property type="term" value="P:rRNA processing"/>
    <property type="evidence" value="ECO:0007669"/>
    <property type="project" value="UniProtKB-UniRule"/>
</dbReference>
<organism evidence="18 19">
    <name type="scientific">Pandoraea faecigallinarum</name>
    <dbReference type="NCBI Taxonomy" id="656179"/>
    <lineage>
        <taxon>Bacteria</taxon>
        <taxon>Pseudomonadati</taxon>
        <taxon>Pseudomonadota</taxon>
        <taxon>Betaproteobacteria</taxon>
        <taxon>Burkholderiales</taxon>
        <taxon>Burkholderiaceae</taxon>
        <taxon>Pandoraea</taxon>
    </lineage>
</organism>
<evidence type="ECO:0000256" key="14">
    <source>
        <dbReference type="ARBA" id="ARBA00023136"/>
    </source>
</evidence>
<feature type="region of interest" description="Required for zinc-mediated homotetramerization and catalytic activity" evidence="15">
    <location>
        <begin position="405"/>
        <end position="408"/>
    </location>
</feature>
<keyword evidence="15" id="KW-0820">tRNA-binding</keyword>
<evidence type="ECO:0000256" key="7">
    <source>
        <dbReference type="ARBA" id="ARBA00022722"/>
    </source>
</evidence>
<dbReference type="PANTHER" id="PTHR30001">
    <property type="entry name" value="RIBONUCLEASE"/>
    <property type="match status" value="1"/>
</dbReference>
<feature type="region of interest" description="Disordered" evidence="16">
    <location>
        <begin position="508"/>
        <end position="552"/>
    </location>
</feature>
<feature type="compositionally biased region" description="Pro residues" evidence="16">
    <location>
        <begin position="542"/>
        <end position="552"/>
    </location>
</feature>
<dbReference type="PANTHER" id="PTHR30001:SF1">
    <property type="entry name" value="RIBONUCLEASE E_G-LIKE PROTEIN, CHLOROPLASTIC"/>
    <property type="match status" value="1"/>
</dbReference>
<evidence type="ECO:0000256" key="12">
    <source>
        <dbReference type="ARBA" id="ARBA00022842"/>
    </source>
</evidence>
<feature type="binding site" evidence="15">
    <location>
        <position position="304"/>
    </location>
    <ligand>
        <name>Mg(2+)</name>
        <dbReference type="ChEBI" id="CHEBI:18420"/>
        <note>catalytic</note>
    </ligand>
</feature>
<keyword evidence="13 15" id="KW-0694">RNA-binding</keyword>
<dbReference type="Pfam" id="PF10150">
    <property type="entry name" value="RNase_E_G"/>
    <property type="match status" value="1"/>
</dbReference>
<feature type="compositionally biased region" description="Basic and acidic residues" evidence="16">
    <location>
        <begin position="589"/>
        <end position="609"/>
    </location>
</feature>
<feature type="region of interest" description="Disordered" evidence="16">
    <location>
        <begin position="977"/>
        <end position="1004"/>
    </location>
</feature>
<evidence type="ECO:0000256" key="3">
    <source>
        <dbReference type="ARBA" id="ARBA00022490"/>
    </source>
</evidence>
<evidence type="ECO:0000313" key="19">
    <source>
        <dbReference type="Proteomes" id="UP000035651"/>
    </source>
</evidence>
<dbReference type="EMBL" id="CP011807">
    <property type="protein sequence ID" value="AKM29935.1"/>
    <property type="molecule type" value="Genomic_DNA"/>
</dbReference>
<feature type="compositionally biased region" description="Basic and acidic residues" evidence="16">
    <location>
        <begin position="618"/>
        <end position="627"/>
    </location>
</feature>
<keyword evidence="15" id="KW-0862">Zinc</keyword>
<dbReference type="Pfam" id="PF00575">
    <property type="entry name" value="S1"/>
    <property type="match status" value="1"/>
</dbReference>
<comment type="catalytic activity">
    <reaction evidence="15">
        <text>Endonucleolytic cleavage of single-stranded RNA in A- and U-rich regions.</text>
        <dbReference type="EC" id="3.1.26.12"/>
    </reaction>
</comment>
<keyword evidence="12 15" id="KW-0460">Magnesium</keyword>
<comment type="similarity">
    <text evidence="1">Belongs to the RNase E/G family. RNase G subfamily.</text>
</comment>
<feature type="region of interest" description="Disordered" evidence="16">
    <location>
        <begin position="585"/>
        <end position="828"/>
    </location>
</feature>
<evidence type="ECO:0000256" key="11">
    <source>
        <dbReference type="ARBA" id="ARBA00022801"/>
    </source>
</evidence>
<evidence type="ECO:0000256" key="4">
    <source>
        <dbReference type="ARBA" id="ARBA00022519"/>
    </source>
</evidence>
<keyword evidence="5 15" id="KW-0698">rRNA processing</keyword>
<dbReference type="GO" id="GO:0009898">
    <property type="term" value="C:cytoplasmic side of plasma membrane"/>
    <property type="evidence" value="ECO:0007669"/>
    <property type="project" value="UniProtKB-UniRule"/>
</dbReference>
<keyword evidence="3 15" id="KW-0963">Cytoplasm</keyword>
<name>A0A0H3WQQ4_9BURK</name>
<dbReference type="InterPro" id="IPR004659">
    <property type="entry name" value="RNase_E/G"/>
</dbReference>
<dbReference type="OrthoDB" id="9804278at2"/>
<comment type="function">
    <text evidence="15">Endoribonuclease that plays a central role in RNA processing and decay. Required for the maturation of 5S and 16S rRNAs and the majority of tRNAs. Also involved in the degradation of most mRNAs.</text>
</comment>
<keyword evidence="2 15" id="KW-1003">Cell membrane</keyword>
<comment type="cofactor">
    <cofactor evidence="15">
        <name>Mg(2+)</name>
        <dbReference type="ChEBI" id="CHEBI:18420"/>
    </cofactor>
    <text evidence="15">Binds 1 Mg(2+) ion per subunit.</text>
</comment>
<dbReference type="STRING" id="656179.AB870_07165"/>
<dbReference type="InterPro" id="IPR019307">
    <property type="entry name" value="RNA-bd_AU-1/RNase_E/G"/>
</dbReference>
<feature type="binding site" evidence="15">
    <location>
        <position position="408"/>
    </location>
    <ligand>
        <name>Zn(2+)</name>
        <dbReference type="ChEBI" id="CHEBI:29105"/>
        <note>ligand shared between dimeric partners</note>
    </ligand>
</feature>
<evidence type="ECO:0000256" key="1">
    <source>
        <dbReference type="ARBA" id="ARBA00005663"/>
    </source>
</evidence>
<dbReference type="InterPro" id="IPR012340">
    <property type="entry name" value="NA-bd_OB-fold"/>
</dbReference>
<comment type="cofactor">
    <cofactor evidence="15">
        <name>Zn(2+)</name>
        <dbReference type="ChEBI" id="CHEBI:29105"/>
    </cofactor>
    <text evidence="15">Binds 2 Zn(2+) ions per homotetramer.</text>
</comment>
<keyword evidence="14 15" id="KW-0472">Membrane</keyword>
<dbReference type="GO" id="GO:0019843">
    <property type="term" value="F:rRNA binding"/>
    <property type="evidence" value="ECO:0007669"/>
    <property type="project" value="UniProtKB-KW"/>
</dbReference>
<dbReference type="GO" id="GO:0000287">
    <property type="term" value="F:magnesium ion binding"/>
    <property type="evidence" value="ECO:0007669"/>
    <property type="project" value="UniProtKB-UniRule"/>
</dbReference>
<feature type="compositionally biased region" description="Basic and acidic residues" evidence="16">
    <location>
        <begin position="522"/>
        <end position="533"/>
    </location>
</feature>
<evidence type="ECO:0000256" key="5">
    <source>
        <dbReference type="ARBA" id="ARBA00022552"/>
    </source>
</evidence>
<feature type="compositionally biased region" description="Low complexity" evidence="16">
    <location>
        <begin position="811"/>
        <end position="824"/>
    </location>
</feature>
<evidence type="ECO:0000256" key="13">
    <source>
        <dbReference type="ARBA" id="ARBA00022884"/>
    </source>
</evidence>
<sequence length="1111" mass="120317">MKRMLFNATQQEELRVAIVDGQKLIDIDIETAGREQRKGNIYKGVITRIEPSLEACFVNYGEGRHGFLPFKEVARAYFREGADVRNARIQDALSEGQELIVQVEKEERGNKGAALTTFISLAGRYLVLMPNNPRGGGVSRRIEGEDRQELRETMGQLELPEGMSIIARTAGIGRSAEELQWDLNYLLQLWHAIEGAAHNIELPRDSALIYLESSLVIRAIRDYFQPDIGEILIDTEEISEQARNFMQVVMPDHLNRVKQYRDDVPLFSRFQIEHQIETAYSRQVPLPSGGAIVIDHTEALVSIDVNSARATKGADIEETALRTNLEAADEVARQLRLRDLGGLIVIDFIDMESAKSQREVEQRVKDALKHDRARVQMGKISRFGLMELSRQRLRPSLSEGTHVTCPRCNGTGHIRDAESSALQVLRIIQEEAMKEHTAAIHCQVPVEVSAFLLNEKRQEINKIEARFKVGVLLIPNKHLETPHYKLERLRFDDPRLDAPKASYALAEEAARSLEEDPAGYSKKKEDARPRQEAAVKGITPEQPAPAAQPRPEPVAVAAPAAAAPANGGGFFGFIKRLFGIGAAAPAPVKAEEPAKPTARPPRERHERPHQQNRNRRGNVRDDNKSGKDNAGQPAREGRDGRGARPERAERADRGERNSDRNERNERGSDRNDRQEGRDKRERDDAQRQPSQDVRAEEGREPREGRERGSRRERGERRDRRQTEGADAQQAAPQRVAQVATAPLNAGQEELDQDRLAAQAEGAPQVTGEEGEQGGEERRRSRRRGRRGGRRERETGEQQVNADGEHVDIEAPEAVEGAEGARAPALSDKAAENVATDTLVHAAAPAIPAPAGAPAVAAPVPAAQVEPTPAPVRAEPADATTAAAPVATVTEAAPAATPEVPSRVVSEPVAQAPAAAPAPVAPANVAPLPAAQVASTPVVPPVSAPLPAAVQMPAQPTLPAEALTEIVATAATASAPAPVAQAPQASQPMEADQPAPAVEPPAPVETAPAAPVQASAAVPVAPEAAAAVTEVVTHKAAPVAVTPTLERAALESTLASVGLVWVHTDADKHRAAREAAAQVAPPPRVQRERRPSTPLNSGPMEQVETRSTNHVA</sequence>
<comment type="similarity">
    <text evidence="15">Belongs to the RNase E/G family. RNase E subfamily.</text>
</comment>
<evidence type="ECO:0000256" key="15">
    <source>
        <dbReference type="HAMAP-Rule" id="MF_00970"/>
    </source>
</evidence>
<feature type="binding site" evidence="15">
    <location>
        <position position="347"/>
    </location>
    <ligand>
        <name>Mg(2+)</name>
        <dbReference type="ChEBI" id="CHEBI:18420"/>
        <note>catalytic</note>
    </ligand>
</feature>
<feature type="compositionally biased region" description="Basic and acidic residues" evidence="16">
    <location>
        <begin position="693"/>
        <end position="723"/>
    </location>
</feature>
<evidence type="ECO:0000259" key="17">
    <source>
        <dbReference type="PROSITE" id="PS50126"/>
    </source>
</evidence>
<feature type="compositionally biased region" description="Low complexity" evidence="16">
    <location>
        <begin position="724"/>
        <end position="742"/>
    </location>
</feature>
<evidence type="ECO:0000256" key="8">
    <source>
        <dbReference type="ARBA" id="ARBA00022723"/>
    </source>
</evidence>
<dbReference type="GO" id="GO:0008270">
    <property type="term" value="F:zinc ion binding"/>
    <property type="evidence" value="ECO:0007669"/>
    <property type="project" value="UniProtKB-UniRule"/>
</dbReference>
<dbReference type="NCBIfam" id="TIGR00757">
    <property type="entry name" value="RNaseEG"/>
    <property type="match status" value="1"/>
</dbReference>
<gene>
    <name evidence="15" type="primary">rne</name>
    <name evidence="18" type="ORF">AB870_07165</name>
</gene>
<feature type="binding site" evidence="15">
    <location>
        <position position="405"/>
    </location>
    <ligand>
        <name>Zn(2+)</name>
        <dbReference type="ChEBI" id="CHEBI:29105"/>
        <note>ligand shared between dimeric partners</note>
    </ligand>
</feature>
<comment type="subunit">
    <text evidence="15">Homotetramer formed by a dimer of dimers.</text>
</comment>
<feature type="compositionally biased region" description="Basic and acidic residues" evidence="16">
    <location>
        <begin position="635"/>
        <end position="686"/>
    </location>
</feature>
<keyword evidence="9 15" id="KW-0699">rRNA-binding</keyword>
<dbReference type="KEGG" id="pfg:AB870_07165"/>
<proteinExistence type="inferred from homology"/>
<dbReference type="Gene3D" id="3.40.1260.20">
    <property type="entry name" value="Ribonuclease E, catalytic domain"/>
    <property type="match status" value="1"/>
</dbReference>
<feature type="domain" description="S1 motif" evidence="17">
    <location>
        <begin position="39"/>
        <end position="118"/>
    </location>
</feature>
<feature type="compositionally biased region" description="Basic residues" evidence="16">
    <location>
        <begin position="779"/>
        <end position="789"/>
    </location>
</feature>
<evidence type="ECO:0000313" key="18">
    <source>
        <dbReference type="EMBL" id="AKM29935.1"/>
    </source>
</evidence>
<evidence type="ECO:0000256" key="9">
    <source>
        <dbReference type="ARBA" id="ARBA00022730"/>
    </source>
</evidence>
<dbReference type="GO" id="GO:0006402">
    <property type="term" value="P:mRNA catabolic process"/>
    <property type="evidence" value="ECO:0007669"/>
    <property type="project" value="UniProtKB-UniRule"/>
</dbReference>
<keyword evidence="19" id="KW-1185">Reference proteome</keyword>
<feature type="compositionally biased region" description="Low complexity" evidence="16">
    <location>
        <begin position="977"/>
        <end position="995"/>
    </location>
</feature>
<dbReference type="InterPro" id="IPR048583">
    <property type="entry name" value="RNase_E_G_thioredoxin-like"/>
</dbReference>
<keyword evidence="11 15" id="KW-0378">Hydrolase</keyword>